<dbReference type="AlphaFoldDB" id="A0A7G9RBZ9"/>
<keyword evidence="3" id="KW-1185">Reference proteome</keyword>
<organism evidence="2 3">
    <name type="scientific">Nocardioides mesophilus</name>
    <dbReference type="NCBI Taxonomy" id="433659"/>
    <lineage>
        <taxon>Bacteria</taxon>
        <taxon>Bacillati</taxon>
        <taxon>Actinomycetota</taxon>
        <taxon>Actinomycetes</taxon>
        <taxon>Propionibacteriales</taxon>
        <taxon>Nocardioidaceae</taxon>
        <taxon>Nocardioides</taxon>
    </lineage>
</organism>
<dbReference type="RefSeq" id="WP_187578966.1">
    <property type="nucleotide sequence ID" value="NZ_CP060713.1"/>
</dbReference>
<proteinExistence type="predicted"/>
<protein>
    <recommendedName>
        <fullName evidence="4">Glycosyltransferase family 39 protein</fullName>
    </recommendedName>
</protein>
<evidence type="ECO:0008006" key="4">
    <source>
        <dbReference type="Google" id="ProtNLM"/>
    </source>
</evidence>
<gene>
    <name evidence="2" type="ORF">H9L09_01080</name>
</gene>
<dbReference type="Proteomes" id="UP000515947">
    <property type="component" value="Chromosome"/>
</dbReference>
<keyword evidence="1" id="KW-0812">Transmembrane</keyword>
<feature type="transmembrane region" description="Helical" evidence="1">
    <location>
        <begin position="328"/>
        <end position="348"/>
    </location>
</feature>
<keyword evidence="1" id="KW-1133">Transmembrane helix</keyword>
<feature type="transmembrane region" description="Helical" evidence="1">
    <location>
        <begin position="354"/>
        <end position="374"/>
    </location>
</feature>
<feature type="transmembrane region" description="Helical" evidence="1">
    <location>
        <begin position="304"/>
        <end position="321"/>
    </location>
</feature>
<evidence type="ECO:0000256" key="1">
    <source>
        <dbReference type="SAM" id="Phobius"/>
    </source>
</evidence>
<keyword evidence="1" id="KW-0472">Membrane</keyword>
<feature type="transmembrane region" description="Helical" evidence="1">
    <location>
        <begin position="116"/>
        <end position="133"/>
    </location>
</feature>
<feature type="transmembrane region" description="Helical" evidence="1">
    <location>
        <begin position="386"/>
        <end position="403"/>
    </location>
</feature>
<reference evidence="2 3" key="1">
    <citation type="submission" date="2020-08" db="EMBL/GenBank/DDBJ databases">
        <title>Genome sequence of Nocardioides mesophilus KACC 16243T.</title>
        <authorList>
            <person name="Hyun D.-W."/>
            <person name="Bae J.-W."/>
        </authorList>
    </citation>
    <scope>NUCLEOTIDE SEQUENCE [LARGE SCALE GENOMIC DNA]</scope>
    <source>
        <strain evidence="2 3">KACC 16243</strain>
    </source>
</reference>
<sequence length="513" mass="55683">MDDSHRDVLVENVAVTVVGGASNRGRKAWTPFLLVLIGLTVRIPQLWHPLTGSHSFRQTQTAFAVSEFARHGVDLLNVPLPIFGTQRSVPFEFPIFQAAAAEIVRLGVPVIPASRGLALAMFEAAAVVMYLLLRRWHGQASAVVALGLYQVLPFGLLWGAAVLVDFSSVTFGLLMVLLLDTFVRTGSRLACGVALLSAWLMVLVKVTSAPTAGIWLLTGVCLALLDHRWKAVRRRALVAVLAVPASALLPLVLWTRHADNVKAQSPLTDWLTSQHLQTWNFGTVAQRLDPATYELVLERFTGEVTGLFGLGIVFALAGIVLGRPRERILLVGLLLAVLGSPLVFWNLFVVHSYYLIAVYPAAVSLVGVGAATCAQRLTVAGWARRAMVTLLALLVVTGAWATPRGAADVREYLASPPVPRLALELRRLTSPHDQIVLVDCGWSPWVLFNADRTGLMIRPEARADAWTDNNPGRFAYLASCLPGALPVGYLPSGYGLEATDAEEVWRIVRKPST</sequence>
<dbReference type="KEGG" id="nmes:H9L09_01080"/>
<evidence type="ECO:0000313" key="3">
    <source>
        <dbReference type="Proteomes" id="UP000515947"/>
    </source>
</evidence>
<dbReference type="EMBL" id="CP060713">
    <property type="protein sequence ID" value="QNN53124.1"/>
    <property type="molecule type" value="Genomic_DNA"/>
</dbReference>
<feature type="transmembrane region" description="Helical" evidence="1">
    <location>
        <begin position="199"/>
        <end position="225"/>
    </location>
</feature>
<feature type="transmembrane region" description="Helical" evidence="1">
    <location>
        <begin position="237"/>
        <end position="255"/>
    </location>
</feature>
<accession>A0A7G9RBZ9</accession>
<evidence type="ECO:0000313" key="2">
    <source>
        <dbReference type="EMBL" id="QNN53124.1"/>
    </source>
</evidence>
<name>A0A7G9RBZ9_9ACTN</name>